<sequence>MLICEDRQTTSESRASMPESPILRVYEPLHPNLIFGAGLLAGSLLATFIGLRNGALHFLLLDICLFFWAFSHLRRALNAYRNRSILDVYETGFACPERFDGTIAWRDVEAYVATPGESLYLRLRPEAADRLQWRGLEAFARSSPACRRAPISFFTYYGSERLLEAKRLIEARIKADQPWTRVQNGRSIGFAERSFATVLHIWPELIIFIPAVLWVFATASQS</sequence>
<feature type="transmembrane region" description="Helical" evidence="1">
    <location>
        <begin position="195"/>
        <end position="217"/>
    </location>
</feature>
<evidence type="ECO:0000313" key="2">
    <source>
        <dbReference type="EMBL" id="ARN80175.1"/>
    </source>
</evidence>
<feature type="transmembrane region" description="Helical" evidence="1">
    <location>
        <begin position="32"/>
        <end position="49"/>
    </location>
</feature>
<keyword evidence="1" id="KW-1133">Transmembrane helix</keyword>
<organism evidence="2 3">
    <name type="scientific">Methylocystis bryophila</name>
    <dbReference type="NCBI Taxonomy" id="655015"/>
    <lineage>
        <taxon>Bacteria</taxon>
        <taxon>Pseudomonadati</taxon>
        <taxon>Pseudomonadota</taxon>
        <taxon>Alphaproteobacteria</taxon>
        <taxon>Hyphomicrobiales</taxon>
        <taxon>Methylocystaceae</taxon>
        <taxon>Methylocystis</taxon>
    </lineage>
</organism>
<keyword evidence="3" id="KW-1185">Reference proteome</keyword>
<proteinExistence type="predicted"/>
<dbReference type="AlphaFoldDB" id="A0A1W6MRH9"/>
<feature type="transmembrane region" description="Helical" evidence="1">
    <location>
        <begin position="55"/>
        <end position="73"/>
    </location>
</feature>
<accession>A0A1W6MRH9</accession>
<protein>
    <submittedName>
        <fullName evidence="2">Uncharacterized protein</fullName>
    </submittedName>
</protein>
<gene>
    <name evidence="2" type="ORF">B1812_02710</name>
</gene>
<reference evidence="2 3" key="1">
    <citation type="submission" date="2017-02" db="EMBL/GenBank/DDBJ databases">
        <authorList>
            <person name="Peterson S.W."/>
        </authorList>
    </citation>
    <scope>NUCLEOTIDE SEQUENCE [LARGE SCALE GENOMIC DNA]</scope>
    <source>
        <strain evidence="2 3">S285</strain>
    </source>
</reference>
<dbReference type="EMBL" id="CP019948">
    <property type="protein sequence ID" value="ARN80175.1"/>
    <property type="molecule type" value="Genomic_DNA"/>
</dbReference>
<evidence type="ECO:0000313" key="3">
    <source>
        <dbReference type="Proteomes" id="UP000193978"/>
    </source>
</evidence>
<evidence type="ECO:0000256" key="1">
    <source>
        <dbReference type="SAM" id="Phobius"/>
    </source>
</evidence>
<dbReference type="Proteomes" id="UP000193978">
    <property type="component" value="Chromosome"/>
</dbReference>
<dbReference type="KEGG" id="mbry:B1812_02710"/>
<keyword evidence="1" id="KW-0472">Membrane</keyword>
<dbReference type="STRING" id="655015.B1812_02710"/>
<keyword evidence="1" id="KW-0812">Transmembrane</keyword>
<name>A0A1W6MRH9_9HYPH</name>